<comment type="pathway">
    <text evidence="3">Protein modification; protein ubiquitination.</text>
</comment>
<dbReference type="Pfam" id="PF05773">
    <property type="entry name" value="RWD"/>
    <property type="match status" value="1"/>
</dbReference>
<dbReference type="InterPro" id="IPR044066">
    <property type="entry name" value="TRIAD_supradom"/>
</dbReference>
<dbReference type="InterPro" id="IPR002867">
    <property type="entry name" value="IBR_dom"/>
</dbReference>
<evidence type="ECO:0000256" key="13">
    <source>
        <dbReference type="ARBA" id="ARBA00023136"/>
    </source>
</evidence>
<evidence type="ECO:0000256" key="9">
    <source>
        <dbReference type="ARBA" id="ARBA00022771"/>
    </source>
</evidence>
<evidence type="ECO:0000256" key="12">
    <source>
        <dbReference type="ARBA" id="ARBA00022989"/>
    </source>
</evidence>
<dbReference type="GO" id="GO:0016567">
    <property type="term" value="P:protein ubiquitination"/>
    <property type="evidence" value="ECO:0007669"/>
    <property type="project" value="InterPro"/>
</dbReference>
<dbReference type="InterPro" id="IPR006575">
    <property type="entry name" value="RWD_dom"/>
</dbReference>
<dbReference type="PROSITE" id="PS51873">
    <property type="entry name" value="TRIAD"/>
    <property type="match status" value="1"/>
</dbReference>
<dbReference type="GO" id="GO:0005737">
    <property type="term" value="C:cytoplasm"/>
    <property type="evidence" value="ECO:0007669"/>
    <property type="project" value="UniProtKB-ARBA"/>
</dbReference>
<keyword evidence="10" id="KW-0833">Ubl conjugation pathway</keyword>
<dbReference type="CDD" id="cd23134">
    <property type="entry name" value="RING-HC_ITT1-like"/>
    <property type="match status" value="1"/>
</dbReference>
<keyword evidence="6" id="KW-0812">Transmembrane</keyword>
<evidence type="ECO:0000259" key="17">
    <source>
        <dbReference type="PROSITE" id="PS51873"/>
    </source>
</evidence>
<dbReference type="GO" id="GO:0031090">
    <property type="term" value="C:organelle membrane"/>
    <property type="evidence" value="ECO:0007669"/>
    <property type="project" value="UniProtKB-ARBA"/>
</dbReference>
<keyword evidence="8" id="KW-0677">Repeat</keyword>
<keyword evidence="19" id="KW-1185">Reference proteome</keyword>
<name>A0A5C3MC33_9AGAR</name>
<gene>
    <name evidence="18" type="ORF">BDQ12DRAFT_647377</name>
</gene>
<feature type="domain" description="RING-type" evidence="17">
    <location>
        <begin position="191"/>
        <end position="446"/>
    </location>
</feature>
<dbReference type="Gene3D" id="3.30.40.10">
    <property type="entry name" value="Zinc/RING finger domain, C3HC4 (zinc finger)"/>
    <property type="match status" value="1"/>
</dbReference>
<keyword evidence="7" id="KW-0479">Metal-binding</keyword>
<dbReference type="InterPro" id="IPR016135">
    <property type="entry name" value="UBQ-conjugating_enzyme/RWD"/>
</dbReference>
<dbReference type="CDD" id="cd20354">
    <property type="entry name" value="Rcat_RBR_RNF14"/>
    <property type="match status" value="1"/>
</dbReference>
<dbReference type="CDD" id="cd20341">
    <property type="entry name" value="BRcat_RBR_RNF14"/>
    <property type="match status" value="1"/>
</dbReference>
<dbReference type="InterPro" id="IPR001841">
    <property type="entry name" value="Znf_RING"/>
</dbReference>
<evidence type="ECO:0000256" key="14">
    <source>
        <dbReference type="ARBA" id="ARBA00044508"/>
    </source>
</evidence>
<evidence type="ECO:0000256" key="8">
    <source>
        <dbReference type="ARBA" id="ARBA00022737"/>
    </source>
</evidence>
<dbReference type="STRING" id="68775.A0A5C3MC33"/>
<comment type="similarity">
    <text evidence="14">Belongs to the RBR family. RNF14 subfamily.</text>
</comment>
<reference evidence="18 19" key="1">
    <citation type="journal article" date="2019" name="Nat. Ecol. Evol.">
        <title>Megaphylogeny resolves global patterns of mushroom evolution.</title>
        <authorList>
            <person name="Varga T."/>
            <person name="Krizsan K."/>
            <person name="Foldi C."/>
            <person name="Dima B."/>
            <person name="Sanchez-Garcia M."/>
            <person name="Sanchez-Ramirez S."/>
            <person name="Szollosi G.J."/>
            <person name="Szarkandi J.G."/>
            <person name="Papp V."/>
            <person name="Albert L."/>
            <person name="Andreopoulos W."/>
            <person name="Angelini C."/>
            <person name="Antonin V."/>
            <person name="Barry K.W."/>
            <person name="Bougher N.L."/>
            <person name="Buchanan P."/>
            <person name="Buyck B."/>
            <person name="Bense V."/>
            <person name="Catcheside P."/>
            <person name="Chovatia M."/>
            <person name="Cooper J."/>
            <person name="Damon W."/>
            <person name="Desjardin D."/>
            <person name="Finy P."/>
            <person name="Geml J."/>
            <person name="Haridas S."/>
            <person name="Hughes K."/>
            <person name="Justo A."/>
            <person name="Karasinski D."/>
            <person name="Kautmanova I."/>
            <person name="Kiss B."/>
            <person name="Kocsube S."/>
            <person name="Kotiranta H."/>
            <person name="LaButti K.M."/>
            <person name="Lechner B.E."/>
            <person name="Liimatainen K."/>
            <person name="Lipzen A."/>
            <person name="Lukacs Z."/>
            <person name="Mihaltcheva S."/>
            <person name="Morgado L.N."/>
            <person name="Niskanen T."/>
            <person name="Noordeloos M.E."/>
            <person name="Ohm R.A."/>
            <person name="Ortiz-Santana B."/>
            <person name="Ovrebo C."/>
            <person name="Racz N."/>
            <person name="Riley R."/>
            <person name="Savchenko A."/>
            <person name="Shiryaev A."/>
            <person name="Soop K."/>
            <person name="Spirin V."/>
            <person name="Szebenyi C."/>
            <person name="Tomsovsky M."/>
            <person name="Tulloss R.E."/>
            <person name="Uehling J."/>
            <person name="Grigoriev I.V."/>
            <person name="Vagvolgyi C."/>
            <person name="Papp T."/>
            <person name="Martin F.M."/>
            <person name="Miettinen O."/>
            <person name="Hibbett D.S."/>
            <person name="Nagy L.G."/>
        </authorList>
    </citation>
    <scope>NUCLEOTIDE SEQUENCE [LARGE SCALE GENOMIC DNA]</scope>
    <source>
        <strain evidence="18 19">CBS 166.37</strain>
    </source>
</reference>
<dbReference type="InterPro" id="IPR017907">
    <property type="entry name" value="Znf_RING_CS"/>
</dbReference>
<organism evidence="18 19">
    <name type="scientific">Crucibulum laeve</name>
    <dbReference type="NCBI Taxonomy" id="68775"/>
    <lineage>
        <taxon>Eukaryota</taxon>
        <taxon>Fungi</taxon>
        <taxon>Dikarya</taxon>
        <taxon>Basidiomycota</taxon>
        <taxon>Agaricomycotina</taxon>
        <taxon>Agaricomycetes</taxon>
        <taxon>Agaricomycetidae</taxon>
        <taxon>Agaricales</taxon>
        <taxon>Agaricineae</taxon>
        <taxon>Nidulariaceae</taxon>
        <taxon>Crucibulum</taxon>
    </lineage>
</organism>
<dbReference type="PROSITE" id="PS00518">
    <property type="entry name" value="ZF_RING_1"/>
    <property type="match status" value="1"/>
</dbReference>
<dbReference type="SMART" id="SM00647">
    <property type="entry name" value="IBR"/>
    <property type="match status" value="2"/>
</dbReference>
<comment type="subcellular location">
    <subcellularLocation>
        <location evidence="2">Membrane</location>
        <topology evidence="2">Single-pass membrane protein</topology>
    </subcellularLocation>
</comment>
<dbReference type="InterPro" id="IPR031127">
    <property type="entry name" value="E3_UB_ligase_RBR"/>
</dbReference>
<evidence type="ECO:0000256" key="4">
    <source>
        <dbReference type="ARBA" id="ARBA00012251"/>
    </source>
</evidence>
<dbReference type="PANTHER" id="PTHR11685">
    <property type="entry name" value="RBR FAMILY RING FINGER AND IBR DOMAIN-CONTAINING"/>
    <property type="match status" value="1"/>
</dbReference>
<keyword evidence="9 15" id="KW-0863">Zinc-finger</keyword>
<dbReference type="EC" id="2.3.2.31" evidence="4"/>
<dbReference type="OrthoDB" id="1431934at2759"/>
<sequence length="464" mass="52498">MPVPTEDFPVIDDTTIKECQALQKEEYEVLESIYPECVSSQIIDGSLKLEIPIEFGEPRVVKILQDNAVASSSADTKPETISLSTLPPLLLQLILPPTYPLQSPPQILSIRATHMWLPKIAMVQSALLDQWQGEGVLYNWVEYIRTGEFLEPLSFIADGDTIQIPHTAPQLLVPLLTKYEESSKSTQFAQNSYLCSVCLTSLKGSKCLKLSCTHIFCRSCLEDFWGMCLEEGDVGRVGCPDPQCVKEGREANEEEVARVVSEAEVKRWRWLREKRSLEKDPTIIHCPMSFCQTPVHKPADCDDDSGWGRLRQCSACAFSFCAFCRRTWHGPITACPIAYSEKLVLEYLAADEGSFEQIALERRFGRTNIQTLVTKYQEEIANKEWLESSTMACPGCECHVEKNLGCNHMICWKCRQHFCYRCGGKLVAANPYIHFSTPGQPCYYKLFDFQAEDVGWQPVEGFNI</sequence>
<evidence type="ECO:0000259" key="16">
    <source>
        <dbReference type="PROSITE" id="PS50089"/>
    </source>
</evidence>
<protein>
    <recommendedName>
        <fullName evidence="4">RBR-type E3 ubiquitin transferase</fullName>
        <ecNumber evidence="4">2.3.2.31</ecNumber>
    </recommendedName>
</protein>
<keyword evidence="11" id="KW-0862">Zinc</keyword>
<evidence type="ECO:0000256" key="15">
    <source>
        <dbReference type="PROSITE-ProRule" id="PRU00175"/>
    </source>
</evidence>
<evidence type="ECO:0000256" key="5">
    <source>
        <dbReference type="ARBA" id="ARBA00022679"/>
    </source>
</evidence>
<dbReference type="Pfam" id="PF01485">
    <property type="entry name" value="IBR"/>
    <property type="match status" value="1"/>
</dbReference>
<keyword evidence="13" id="KW-0472">Membrane</keyword>
<dbReference type="AlphaFoldDB" id="A0A5C3MC33"/>
<dbReference type="GO" id="GO:0061630">
    <property type="term" value="F:ubiquitin protein ligase activity"/>
    <property type="evidence" value="ECO:0007669"/>
    <property type="project" value="UniProtKB-EC"/>
</dbReference>
<comment type="catalytic activity">
    <reaction evidence="1">
        <text>[E2 ubiquitin-conjugating enzyme]-S-ubiquitinyl-L-cysteine + [acceptor protein]-L-lysine = [E2 ubiquitin-conjugating enzyme]-L-cysteine + [acceptor protein]-N(6)-ubiquitinyl-L-lysine.</text>
        <dbReference type="EC" id="2.3.2.31"/>
    </reaction>
</comment>
<evidence type="ECO:0000256" key="7">
    <source>
        <dbReference type="ARBA" id="ARBA00022723"/>
    </source>
</evidence>
<proteinExistence type="inferred from homology"/>
<dbReference type="FunFam" id="3.30.40.10:FF:000051">
    <property type="entry name" value="RBR-type E3 ubiquitin transferase"/>
    <property type="match status" value="1"/>
</dbReference>
<dbReference type="Gene3D" id="3.10.110.10">
    <property type="entry name" value="Ubiquitin Conjugating Enzyme"/>
    <property type="match status" value="1"/>
</dbReference>
<evidence type="ECO:0000256" key="6">
    <source>
        <dbReference type="ARBA" id="ARBA00022692"/>
    </source>
</evidence>
<feature type="domain" description="RING-type" evidence="16">
    <location>
        <begin position="195"/>
        <end position="240"/>
    </location>
</feature>
<evidence type="ECO:0000256" key="10">
    <source>
        <dbReference type="ARBA" id="ARBA00022786"/>
    </source>
</evidence>
<evidence type="ECO:0000256" key="3">
    <source>
        <dbReference type="ARBA" id="ARBA00004906"/>
    </source>
</evidence>
<accession>A0A5C3MC33</accession>
<keyword evidence="5" id="KW-0808">Transferase</keyword>
<dbReference type="SMART" id="SM00591">
    <property type="entry name" value="RWD"/>
    <property type="match status" value="1"/>
</dbReference>
<evidence type="ECO:0000256" key="1">
    <source>
        <dbReference type="ARBA" id="ARBA00001798"/>
    </source>
</evidence>
<evidence type="ECO:0000313" key="18">
    <source>
        <dbReference type="EMBL" id="TFK41398.1"/>
    </source>
</evidence>
<evidence type="ECO:0000256" key="11">
    <source>
        <dbReference type="ARBA" id="ARBA00022833"/>
    </source>
</evidence>
<keyword evidence="12" id="KW-1133">Transmembrane helix</keyword>
<dbReference type="GO" id="GO:0008270">
    <property type="term" value="F:zinc ion binding"/>
    <property type="evidence" value="ECO:0007669"/>
    <property type="project" value="UniProtKB-KW"/>
</dbReference>
<dbReference type="Gene3D" id="1.20.120.1750">
    <property type="match status" value="1"/>
</dbReference>
<dbReference type="CDD" id="cd23820">
    <property type="entry name" value="RWD_RNF14"/>
    <property type="match status" value="1"/>
</dbReference>
<dbReference type="EMBL" id="ML213595">
    <property type="protein sequence ID" value="TFK41398.1"/>
    <property type="molecule type" value="Genomic_DNA"/>
</dbReference>
<dbReference type="SUPFAM" id="SSF54495">
    <property type="entry name" value="UBC-like"/>
    <property type="match status" value="1"/>
</dbReference>
<dbReference type="InterPro" id="IPR047548">
    <property type="entry name" value="Rcat_RBR_RNF14"/>
</dbReference>
<dbReference type="Pfam" id="PF22191">
    <property type="entry name" value="IBR_1"/>
    <property type="match status" value="1"/>
</dbReference>
<evidence type="ECO:0000256" key="2">
    <source>
        <dbReference type="ARBA" id="ARBA00004167"/>
    </source>
</evidence>
<dbReference type="Proteomes" id="UP000308652">
    <property type="component" value="Unassembled WGS sequence"/>
</dbReference>
<dbReference type="SUPFAM" id="SSF57850">
    <property type="entry name" value="RING/U-box"/>
    <property type="match status" value="3"/>
</dbReference>
<evidence type="ECO:0000313" key="19">
    <source>
        <dbReference type="Proteomes" id="UP000308652"/>
    </source>
</evidence>
<dbReference type="InterPro" id="IPR013083">
    <property type="entry name" value="Znf_RING/FYVE/PHD"/>
</dbReference>
<dbReference type="PROSITE" id="PS50089">
    <property type="entry name" value="ZF_RING_2"/>
    <property type="match status" value="1"/>
</dbReference>